<dbReference type="InterPro" id="IPR036390">
    <property type="entry name" value="WH_DNA-bd_sf"/>
</dbReference>
<proteinExistence type="inferred from homology"/>
<organism evidence="5 6">
    <name type="scientific">Hyalella azteca</name>
    <name type="common">Amphipod</name>
    <dbReference type="NCBI Taxonomy" id="294128"/>
    <lineage>
        <taxon>Eukaryota</taxon>
        <taxon>Metazoa</taxon>
        <taxon>Ecdysozoa</taxon>
        <taxon>Arthropoda</taxon>
        <taxon>Crustacea</taxon>
        <taxon>Multicrustacea</taxon>
        <taxon>Malacostraca</taxon>
        <taxon>Eumalacostraca</taxon>
        <taxon>Peracarida</taxon>
        <taxon>Amphipoda</taxon>
        <taxon>Senticaudata</taxon>
        <taxon>Talitrida</taxon>
        <taxon>Talitroidea</taxon>
        <taxon>Hyalellidae</taxon>
        <taxon>Hyalella</taxon>
    </lineage>
</organism>
<dbReference type="GO" id="GO:0070182">
    <property type="term" value="F:DNA polymerase binding"/>
    <property type="evidence" value="ECO:0007669"/>
    <property type="project" value="TreeGrafter"/>
</dbReference>
<dbReference type="GO" id="GO:0005634">
    <property type="term" value="C:nucleus"/>
    <property type="evidence" value="ECO:0007669"/>
    <property type="project" value="TreeGrafter"/>
</dbReference>
<name>A0A8B7PIV0_HYAAZ</name>
<feature type="region of interest" description="Disordered" evidence="3">
    <location>
        <begin position="1"/>
        <end position="22"/>
    </location>
</feature>
<feature type="domain" description="CDT1 Geminin-binding" evidence="4">
    <location>
        <begin position="376"/>
        <end position="593"/>
    </location>
</feature>
<evidence type="ECO:0000313" key="6">
    <source>
        <dbReference type="RefSeq" id="XP_018025271.1"/>
    </source>
</evidence>
<dbReference type="InterPro" id="IPR045173">
    <property type="entry name" value="Cdt1"/>
</dbReference>
<dbReference type="SUPFAM" id="SSF46785">
    <property type="entry name" value="Winged helix' DNA-binding domain"/>
    <property type="match status" value="1"/>
</dbReference>
<dbReference type="GeneID" id="108680864"/>
<dbReference type="CDD" id="cd08767">
    <property type="entry name" value="Cdt1_c"/>
    <property type="match status" value="1"/>
</dbReference>
<dbReference type="PANTHER" id="PTHR28637:SF1">
    <property type="entry name" value="DNA REPLICATION FACTOR CDT1"/>
    <property type="match status" value="1"/>
</dbReference>
<dbReference type="GO" id="GO:0071163">
    <property type="term" value="P:DNA replication preinitiation complex assembly"/>
    <property type="evidence" value="ECO:0007669"/>
    <property type="project" value="InterPro"/>
</dbReference>
<gene>
    <name evidence="6" type="primary">LOC108680864</name>
</gene>
<dbReference type="CTD" id="13535"/>
<dbReference type="GO" id="GO:0003677">
    <property type="term" value="F:DNA binding"/>
    <property type="evidence" value="ECO:0007669"/>
    <property type="project" value="InterPro"/>
</dbReference>
<dbReference type="Gene3D" id="1.10.10.1420">
    <property type="entry name" value="DNA replication factor Cdt1, C-terminal WH domain"/>
    <property type="match status" value="1"/>
</dbReference>
<dbReference type="GO" id="GO:0000278">
    <property type="term" value="P:mitotic cell cycle"/>
    <property type="evidence" value="ECO:0007669"/>
    <property type="project" value="TreeGrafter"/>
</dbReference>
<accession>A0A8B7PIV0</accession>
<dbReference type="GO" id="GO:0030174">
    <property type="term" value="P:regulation of DNA-templated DNA replication initiation"/>
    <property type="evidence" value="ECO:0007669"/>
    <property type="project" value="InterPro"/>
</dbReference>
<feature type="compositionally biased region" description="Low complexity" evidence="3">
    <location>
        <begin position="631"/>
        <end position="641"/>
    </location>
</feature>
<reference evidence="6" key="1">
    <citation type="submission" date="2025-08" db="UniProtKB">
        <authorList>
            <consortium name="RefSeq"/>
        </authorList>
    </citation>
    <scope>IDENTIFICATION</scope>
    <source>
        <tissue evidence="6">Whole organism</tissue>
    </source>
</reference>
<feature type="region of interest" description="Disordered" evidence="3">
    <location>
        <begin position="497"/>
        <end position="522"/>
    </location>
</feature>
<feature type="compositionally biased region" description="Polar residues" evidence="3">
    <location>
        <begin position="662"/>
        <end position="671"/>
    </location>
</feature>
<evidence type="ECO:0000256" key="2">
    <source>
        <dbReference type="ARBA" id="ARBA00023306"/>
    </source>
</evidence>
<dbReference type="InterPro" id="IPR032054">
    <property type="entry name" value="Cdt1_C"/>
</dbReference>
<sequence length="807" mass="89203">MASTQPTLNDYFKSKRTSQSQLKSKIGIENGVTNKKLLENSKLGSSIIPINGQKSIVSDVAVITLPETQKPKLSRKSKTIVRTKTNLKPNSSLEDVLQKAAQNKSEQQMVTSGTCTSKRLRTSDEDGNEVISAELSPAAENEDNIQTPTKQVNVEASEWQQRKRHKPDFVASDVVTPETSKSDPMPTCTTRGSARKKLVMEETKEASIKENGPATGNNLHLSKCKKLSELRAQLLKVRQCERQLEQFRSGVIEPAQLEAQQAAALIAKQKGLPSSPSKTGSPLKMASPRKLFSPHKELALPYKAAPSPRRRPVNPLLEHFSSALEVEVPLSPVKTPCKSPGKELGAVPAYERFHHLVQSPAAAPTATTSPSSELGLPYHYRLLREMFRAVDTVVSLMHNRHEVITFSKLKPAVQQMIRRTFQERNLGQVSRVFPLAYIFRQDKVRPGPSITQENNSGYQLTITANLDYKNQHNSNSAVTSQNQDPPVARMNLMTKFDSPASSSSRSLFKEEPLSNSGTNGKDPTFRKMDSLVLVERRAFFHEALIKIVHRHHVEFLKSLEPSVEVTDVSSIRRWHPQFSLEDVPDIKPAPLPQPPTTQVLSNATHVLGVARDLFSKNPRLEAAVERAAEKLSSASAPASSATPVNESKASLPAVNPDLGKQQKPQGTPTQNKDVALALRGISVSLLEKIRAREAAAATRAMVRSAGDTRYLEVLSRLPELARILRHTLVAEKKAALHWQDAIARLRESHSGMLTVGEVEEHLEALLKEVPEWVSKHKLSSGVFLKLNKNKDINVIVDQLNATLKQKS</sequence>
<keyword evidence="5" id="KW-1185">Reference proteome</keyword>
<dbReference type="AlphaFoldDB" id="A0A8B7PIV0"/>
<dbReference type="Pfam" id="PF08839">
    <property type="entry name" value="CDT1"/>
    <property type="match status" value="1"/>
</dbReference>
<feature type="compositionally biased region" description="Polar residues" evidence="3">
    <location>
        <begin position="101"/>
        <end position="117"/>
    </location>
</feature>
<dbReference type="PANTHER" id="PTHR28637">
    <property type="entry name" value="DNA REPLICATION FACTOR CDT1"/>
    <property type="match status" value="1"/>
</dbReference>
<feature type="region of interest" description="Disordered" evidence="3">
    <location>
        <begin position="101"/>
        <end position="127"/>
    </location>
</feature>
<dbReference type="CDD" id="cd08674">
    <property type="entry name" value="Cdt1_m"/>
    <property type="match status" value="1"/>
</dbReference>
<evidence type="ECO:0000256" key="1">
    <source>
        <dbReference type="ARBA" id="ARBA00008356"/>
    </source>
</evidence>
<evidence type="ECO:0000313" key="5">
    <source>
        <dbReference type="Proteomes" id="UP000694843"/>
    </source>
</evidence>
<evidence type="ECO:0000259" key="4">
    <source>
        <dbReference type="SMART" id="SM01075"/>
    </source>
</evidence>
<dbReference type="Pfam" id="PF16679">
    <property type="entry name" value="CDT1_C"/>
    <property type="match status" value="1"/>
</dbReference>
<dbReference type="InterPro" id="IPR038090">
    <property type="entry name" value="Cdt1_C_WH_dom_sf"/>
</dbReference>
<keyword evidence="2" id="KW-0131">Cell cycle</keyword>
<protein>
    <submittedName>
        <fullName evidence="6">DNA replication factor Cdt1</fullName>
    </submittedName>
</protein>
<dbReference type="RefSeq" id="XP_018025271.1">
    <property type="nucleotide sequence ID" value="XM_018169782.2"/>
</dbReference>
<evidence type="ECO:0000256" key="3">
    <source>
        <dbReference type="SAM" id="MobiDB-lite"/>
    </source>
</evidence>
<dbReference type="InterPro" id="IPR014939">
    <property type="entry name" value="CDT1_Gemini-bd-like"/>
</dbReference>
<dbReference type="OMA" id="KDTHIRI"/>
<comment type="similarity">
    <text evidence="1">Belongs to the Cdt1 family.</text>
</comment>
<dbReference type="Proteomes" id="UP000694843">
    <property type="component" value="Unplaced"/>
</dbReference>
<dbReference type="OrthoDB" id="341730at2759"/>
<dbReference type="GO" id="GO:0000076">
    <property type="term" value="P:DNA replication checkpoint signaling"/>
    <property type="evidence" value="ECO:0007669"/>
    <property type="project" value="TreeGrafter"/>
</dbReference>
<dbReference type="KEGG" id="hazt:108680864"/>
<dbReference type="SMART" id="SM01075">
    <property type="entry name" value="CDT1"/>
    <property type="match status" value="1"/>
</dbReference>
<feature type="region of interest" description="Disordered" evidence="3">
    <location>
        <begin position="269"/>
        <end position="288"/>
    </location>
</feature>
<feature type="region of interest" description="Disordered" evidence="3">
    <location>
        <begin position="631"/>
        <end position="671"/>
    </location>
</feature>